<dbReference type="Pfam" id="PF11992">
    <property type="entry name" value="TgpA_N"/>
    <property type="match status" value="1"/>
</dbReference>
<evidence type="ECO:0000313" key="5">
    <source>
        <dbReference type="Proteomes" id="UP000199012"/>
    </source>
</evidence>
<evidence type="ECO:0000256" key="1">
    <source>
        <dbReference type="SAM" id="MobiDB-lite"/>
    </source>
</evidence>
<dbReference type="InterPro" id="IPR002931">
    <property type="entry name" value="Transglutaminase-like"/>
</dbReference>
<feature type="transmembrane region" description="Helical" evidence="2">
    <location>
        <begin position="240"/>
        <end position="265"/>
    </location>
</feature>
<dbReference type="OrthoDB" id="9804023at2"/>
<feature type="transmembrane region" description="Helical" evidence="2">
    <location>
        <begin position="72"/>
        <end position="91"/>
    </location>
</feature>
<dbReference type="SUPFAM" id="SSF54001">
    <property type="entry name" value="Cysteine proteinases"/>
    <property type="match status" value="1"/>
</dbReference>
<protein>
    <submittedName>
        <fullName evidence="4">Transglutaminase-like superfamily protein</fullName>
    </submittedName>
</protein>
<proteinExistence type="predicted"/>
<dbReference type="Gene3D" id="3.10.620.30">
    <property type="match status" value="1"/>
</dbReference>
<reference evidence="4 5" key="1">
    <citation type="submission" date="2016-10" db="EMBL/GenBank/DDBJ databases">
        <authorList>
            <person name="de Groot N.N."/>
        </authorList>
    </citation>
    <scope>NUCLEOTIDE SEQUENCE [LARGE SCALE GENOMIC DNA]</scope>
    <source>
        <strain evidence="4 5">CGMCC 4.6945</strain>
    </source>
</reference>
<dbReference type="PANTHER" id="PTHR42736:SF1">
    <property type="entry name" value="PROTEIN-GLUTAMINE GAMMA-GLUTAMYLTRANSFERASE"/>
    <property type="match status" value="1"/>
</dbReference>
<evidence type="ECO:0000259" key="3">
    <source>
        <dbReference type="SMART" id="SM00460"/>
    </source>
</evidence>
<keyword evidence="2" id="KW-0812">Transmembrane</keyword>
<feature type="transmembrane region" description="Helical" evidence="2">
    <location>
        <begin position="41"/>
        <end position="66"/>
    </location>
</feature>
<feature type="region of interest" description="Disordered" evidence="1">
    <location>
        <begin position="1"/>
        <end position="37"/>
    </location>
</feature>
<dbReference type="InterPro" id="IPR052901">
    <property type="entry name" value="Bact_TGase-like"/>
</dbReference>
<organism evidence="4 5">
    <name type="scientific">Cellulomonas marina</name>
    <dbReference type="NCBI Taxonomy" id="988821"/>
    <lineage>
        <taxon>Bacteria</taxon>
        <taxon>Bacillati</taxon>
        <taxon>Actinomycetota</taxon>
        <taxon>Actinomycetes</taxon>
        <taxon>Micrococcales</taxon>
        <taxon>Cellulomonadaceae</taxon>
        <taxon>Cellulomonas</taxon>
    </lineage>
</organism>
<dbReference type="SMART" id="SM00460">
    <property type="entry name" value="TGc"/>
    <property type="match status" value="1"/>
</dbReference>
<evidence type="ECO:0000313" key="4">
    <source>
        <dbReference type="EMBL" id="SFA76753.1"/>
    </source>
</evidence>
<dbReference type="PANTHER" id="PTHR42736">
    <property type="entry name" value="PROTEIN-GLUTAMINE GAMMA-GLUTAMYLTRANSFERASE"/>
    <property type="match status" value="1"/>
</dbReference>
<keyword evidence="2" id="KW-1133">Transmembrane helix</keyword>
<dbReference type="STRING" id="988821.SAMN05421867_101448"/>
<feature type="transmembrane region" description="Helical" evidence="2">
    <location>
        <begin position="649"/>
        <end position="669"/>
    </location>
</feature>
<dbReference type="EMBL" id="FOKA01000001">
    <property type="protein sequence ID" value="SFA76753.1"/>
    <property type="molecule type" value="Genomic_DNA"/>
</dbReference>
<feature type="transmembrane region" description="Helical" evidence="2">
    <location>
        <begin position="98"/>
        <end position="117"/>
    </location>
</feature>
<keyword evidence="2" id="KW-0472">Membrane</keyword>
<feature type="region of interest" description="Disordered" evidence="1">
    <location>
        <begin position="586"/>
        <end position="641"/>
    </location>
</feature>
<dbReference type="AlphaFoldDB" id="A0A1I0VL51"/>
<feature type="transmembrane region" description="Helical" evidence="2">
    <location>
        <begin position="202"/>
        <end position="219"/>
    </location>
</feature>
<dbReference type="Pfam" id="PF01841">
    <property type="entry name" value="Transglut_core"/>
    <property type="match status" value="1"/>
</dbReference>
<dbReference type="InterPro" id="IPR021878">
    <property type="entry name" value="TgpA_N"/>
</dbReference>
<feature type="transmembrane region" description="Helical" evidence="2">
    <location>
        <begin position="154"/>
        <end position="173"/>
    </location>
</feature>
<dbReference type="RefSeq" id="WP_090030259.1">
    <property type="nucleotide sequence ID" value="NZ_BONM01000003.1"/>
</dbReference>
<dbReference type="Proteomes" id="UP000199012">
    <property type="component" value="Unassembled WGS sequence"/>
</dbReference>
<dbReference type="InterPro" id="IPR038765">
    <property type="entry name" value="Papain-like_cys_pep_sf"/>
</dbReference>
<accession>A0A1I0VL51</accession>
<gene>
    <name evidence="4" type="ORF">SAMN05421867_101448</name>
</gene>
<feature type="domain" description="Transglutaminase-like" evidence="3">
    <location>
        <begin position="514"/>
        <end position="584"/>
    </location>
</feature>
<name>A0A1I0VL51_9CELL</name>
<keyword evidence="5" id="KW-1185">Reference proteome</keyword>
<evidence type="ECO:0000256" key="2">
    <source>
        <dbReference type="SAM" id="Phobius"/>
    </source>
</evidence>
<feature type="compositionally biased region" description="Gly residues" evidence="1">
    <location>
        <begin position="19"/>
        <end position="32"/>
    </location>
</feature>
<feature type="compositionally biased region" description="Polar residues" evidence="1">
    <location>
        <begin position="586"/>
        <end position="599"/>
    </location>
</feature>
<feature type="compositionally biased region" description="Low complexity" evidence="1">
    <location>
        <begin position="612"/>
        <end position="638"/>
    </location>
</feature>
<sequence length="782" mass="80151">MSAATVTGARPSPAPAGGPAPGRGAPAGGGRGRPAPAPRAWVDAVGTALVALATAGAVLALGHLLLPGSWRTVTWLVLLLAAGAVAATRAAAGRRARWLPTVVGAAVLLVTLVVRYGGSPTLGAAGTAREVAREGTRAIQVGVVPLESVPGTELLVVAGAAAVLLLADTLAVALRLPAMAALPLVTLWVPTVVLAVPAPGSALWAAGMPWLLLLAWDRGREDRRAGLARGQDLGRRAQGAAVSALVVVALAALATPLAAGGLSALPGWARLDVPDLGTQPVGPLTLSDDLDLRESLGARSQQEVLRYTLTATEGAEDGTAAPPDLAAAVGPLRAFTLAEYDGRSWERTDAQALQEVPAEPFGSSGGDVPQRAVVEVAVTVNLLDERRLPITTTPRLLDVPAGWEYDVARDEVVNDRPTRDGMRYRMVAVVPELSPDDLARAEAVVPPDATEDYLQLPQTEHLEDVRALAAELTAEAGTPYARAAALQTFFRSAAEFTYDTRVSDATSEDAVWDFLRSRRGYCVQFATAMTVMARTLGIPARMGVGFLPGQAVGESTRRVTGQQAHTWPELYFEGYGWVRFEPTPAVQTGSAPSWTTPASSGGAEPQPDQAEPSAAAPGTQPSASASASTGASATASAGPGAGPGGAQGWLLPAGVLAVLGLLAGTVALVGRRRRPVMDSPDAVWAALVDDLRRAGVSVPVATTPRAAPGAVGGALAERGWDPLDAPAAAALGDLAAAVERHRYAPGEQVGVPPDRLREQAALVVAGVRASAAAARTSRPART</sequence>